<dbReference type="CDD" id="cd07377">
    <property type="entry name" value="WHTH_GntR"/>
    <property type="match status" value="1"/>
</dbReference>
<dbReference type="GO" id="GO:0003700">
    <property type="term" value="F:DNA-binding transcription factor activity"/>
    <property type="evidence" value="ECO:0007669"/>
    <property type="project" value="InterPro"/>
</dbReference>
<dbReference type="SMART" id="SM00345">
    <property type="entry name" value="HTH_GNTR"/>
    <property type="match status" value="1"/>
</dbReference>
<dbReference type="InterPro" id="IPR036390">
    <property type="entry name" value="WH_DNA-bd_sf"/>
</dbReference>
<name>H0QTC3_ARTG1</name>
<dbReference type="Gene3D" id="1.10.10.10">
    <property type="entry name" value="Winged helix-like DNA-binding domain superfamily/Winged helix DNA-binding domain"/>
    <property type="match status" value="1"/>
</dbReference>
<dbReference type="Pfam" id="PF00392">
    <property type="entry name" value="GntR"/>
    <property type="match status" value="1"/>
</dbReference>
<dbReference type="eggNOG" id="COG1802">
    <property type="taxonomic scope" value="Bacteria"/>
</dbReference>
<dbReference type="Gene3D" id="1.20.120.530">
    <property type="entry name" value="GntR ligand-binding domain-like"/>
    <property type="match status" value="1"/>
</dbReference>
<protein>
    <submittedName>
        <fullName evidence="5">Putative GntR family transcriptional regulator</fullName>
    </submittedName>
</protein>
<keyword evidence="2" id="KW-0238">DNA-binding</keyword>
<dbReference type="Proteomes" id="UP000003828">
    <property type="component" value="Unassembled WGS sequence"/>
</dbReference>
<dbReference type="SUPFAM" id="SSF48008">
    <property type="entry name" value="GntR ligand-binding domain-like"/>
    <property type="match status" value="1"/>
</dbReference>
<proteinExistence type="predicted"/>
<dbReference type="Pfam" id="PF07729">
    <property type="entry name" value="FCD"/>
    <property type="match status" value="1"/>
</dbReference>
<dbReference type="InterPro" id="IPR011711">
    <property type="entry name" value="GntR_C"/>
</dbReference>
<dbReference type="InterPro" id="IPR008920">
    <property type="entry name" value="TF_FadR/GntR_C"/>
</dbReference>
<dbReference type="PANTHER" id="PTHR43537:SF24">
    <property type="entry name" value="GLUCONATE OPERON TRANSCRIPTIONAL REPRESSOR"/>
    <property type="match status" value="1"/>
</dbReference>
<comment type="caution">
    <text evidence="5">The sequence shown here is derived from an EMBL/GenBank/DDBJ whole genome shotgun (WGS) entry which is preliminary data.</text>
</comment>
<dbReference type="PROSITE" id="PS50949">
    <property type="entry name" value="HTH_GNTR"/>
    <property type="match status" value="1"/>
</dbReference>
<evidence type="ECO:0000256" key="2">
    <source>
        <dbReference type="ARBA" id="ARBA00023125"/>
    </source>
</evidence>
<gene>
    <name evidence="5" type="ORF">ARGLB_110_00350</name>
</gene>
<feature type="domain" description="HTH gntR-type" evidence="4">
    <location>
        <begin position="7"/>
        <end position="74"/>
    </location>
</feature>
<evidence type="ECO:0000259" key="4">
    <source>
        <dbReference type="PROSITE" id="PS50949"/>
    </source>
</evidence>
<organism evidence="5 6">
    <name type="scientific">Arthrobacter globiformis (strain ATCC 8010 / DSM 20124 / JCM 1332 / NBRC 12137 / NCIMB 8907 / NRRL B-2979 / 168)</name>
    <dbReference type="NCBI Taxonomy" id="1077972"/>
    <lineage>
        <taxon>Bacteria</taxon>
        <taxon>Bacillati</taxon>
        <taxon>Actinomycetota</taxon>
        <taxon>Actinomycetes</taxon>
        <taxon>Micrococcales</taxon>
        <taxon>Micrococcaceae</taxon>
        <taxon>Arthrobacter</taxon>
    </lineage>
</organism>
<dbReference type="SUPFAM" id="SSF46785">
    <property type="entry name" value="Winged helix' DNA-binding domain"/>
    <property type="match status" value="1"/>
</dbReference>
<accession>H0QTC3</accession>
<dbReference type="PANTHER" id="PTHR43537">
    <property type="entry name" value="TRANSCRIPTIONAL REGULATOR, GNTR FAMILY"/>
    <property type="match status" value="1"/>
</dbReference>
<dbReference type="RefSeq" id="WP_003806004.1">
    <property type="nucleotide sequence ID" value="NZ_BAEG01000110.1"/>
</dbReference>
<keyword evidence="3" id="KW-0804">Transcription</keyword>
<dbReference type="InterPro" id="IPR036388">
    <property type="entry name" value="WH-like_DNA-bd_sf"/>
</dbReference>
<dbReference type="OrthoDB" id="9816161at2"/>
<dbReference type="STRING" id="1077972.ARGLB_110_00350"/>
<keyword evidence="1" id="KW-0805">Transcription regulation</keyword>
<reference evidence="5 6" key="1">
    <citation type="submission" date="2011-12" db="EMBL/GenBank/DDBJ databases">
        <title>Whole genome shotgun sequence of Arthrobacter globiformis NBRC 12137.</title>
        <authorList>
            <person name="Miyazawa S."/>
            <person name="Hosoyama A."/>
            <person name="Tsuchikane K."/>
            <person name="Katsumata H."/>
            <person name="Yamazaki S."/>
            <person name="Fujita N."/>
        </authorList>
    </citation>
    <scope>NUCLEOTIDE SEQUENCE [LARGE SCALE GENOMIC DNA]</scope>
    <source>
        <strain evidence="5 6">NBRC 12137</strain>
    </source>
</reference>
<evidence type="ECO:0000256" key="1">
    <source>
        <dbReference type="ARBA" id="ARBA00023015"/>
    </source>
</evidence>
<evidence type="ECO:0000256" key="3">
    <source>
        <dbReference type="ARBA" id="ARBA00023163"/>
    </source>
</evidence>
<evidence type="ECO:0000313" key="5">
    <source>
        <dbReference type="EMBL" id="GAB16074.1"/>
    </source>
</evidence>
<sequence length="213" mass="23718">MNIHRSISTADKIVADIQQGLRSGRLKPGQRLPEPDLMRRYGVSRGPTREAIQRLHAEGVLSLSRNRGAAIREFSREEMIDVLQVIEAMAGLAARLVASRIHMPGCRTSFQASLGELLAQEEGSSFKAAIQARDDFFSTLMRLSGSLELNRVFPMMQLRIIRLQVPDSDVEQTRFADYRTIGRAVLAGDANAAEQATRQHLRTAVDVLKRVPL</sequence>
<dbReference type="GO" id="GO:0003677">
    <property type="term" value="F:DNA binding"/>
    <property type="evidence" value="ECO:0007669"/>
    <property type="project" value="UniProtKB-KW"/>
</dbReference>
<keyword evidence="6" id="KW-1185">Reference proteome</keyword>
<dbReference type="EMBL" id="BAEG01000110">
    <property type="protein sequence ID" value="GAB16074.1"/>
    <property type="molecule type" value="Genomic_DNA"/>
</dbReference>
<dbReference type="SMART" id="SM00895">
    <property type="entry name" value="FCD"/>
    <property type="match status" value="1"/>
</dbReference>
<evidence type="ECO:0000313" key="6">
    <source>
        <dbReference type="Proteomes" id="UP000003828"/>
    </source>
</evidence>
<dbReference type="AlphaFoldDB" id="H0QTC3"/>
<dbReference type="InterPro" id="IPR000524">
    <property type="entry name" value="Tscrpt_reg_HTH_GntR"/>
</dbReference>